<dbReference type="AlphaFoldDB" id="A0A8T0F2G8"/>
<evidence type="ECO:0000256" key="2">
    <source>
        <dbReference type="ARBA" id="ARBA00022737"/>
    </source>
</evidence>
<evidence type="ECO:0000313" key="8">
    <source>
        <dbReference type="Proteomes" id="UP000807504"/>
    </source>
</evidence>
<dbReference type="PANTHER" id="PTHR12547">
    <property type="entry name" value="CCCH ZINC FINGER/TIS11-RELATED"/>
    <property type="match status" value="1"/>
</dbReference>
<gene>
    <name evidence="7" type="ORF">HNY73_010312</name>
</gene>
<dbReference type="Gene3D" id="4.10.1000.10">
    <property type="entry name" value="Zinc finger, CCCH-type"/>
    <property type="match status" value="1"/>
</dbReference>
<keyword evidence="1 5" id="KW-0479">Metal-binding</keyword>
<dbReference type="GO" id="GO:0008270">
    <property type="term" value="F:zinc ion binding"/>
    <property type="evidence" value="ECO:0007669"/>
    <property type="project" value="UniProtKB-KW"/>
</dbReference>
<comment type="caution">
    <text evidence="7">The sequence shown here is derived from an EMBL/GenBank/DDBJ whole genome shotgun (WGS) entry which is preliminary data.</text>
</comment>
<keyword evidence="3 5" id="KW-0863">Zinc-finger</keyword>
<organism evidence="7 8">
    <name type="scientific">Argiope bruennichi</name>
    <name type="common">Wasp spider</name>
    <name type="synonym">Aranea bruennichi</name>
    <dbReference type="NCBI Taxonomy" id="94029"/>
    <lineage>
        <taxon>Eukaryota</taxon>
        <taxon>Metazoa</taxon>
        <taxon>Ecdysozoa</taxon>
        <taxon>Arthropoda</taxon>
        <taxon>Chelicerata</taxon>
        <taxon>Arachnida</taxon>
        <taxon>Araneae</taxon>
        <taxon>Araneomorphae</taxon>
        <taxon>Entelegynae</taxon>
        <taxon>Araneoidea</taxon>
        <taxon>Araneidae</taxon>
        <taxon>Argiope</taxon>
    </lineage>
</organism>
<dbReference type="Gene3D" id="6.10.250.3220">
    <property type="match status" value="1"/>
</dbReference>
<feature type="domain" description="C3H1-type" evidence="6">
    <location>
        <begin position="138"/>
        <end position="165"/>
    </location>
</feature>
<protein>
    <submittedName>
        <fullName evidence="7">mRNA decay activator protein ZFP36L1 like protein</fullName>
    </submittedName>
</protein>
<dbReference type="FunFam" id="4.10.1000.10:FF:000018">
    <property type="entry name" value="Zinc finger protein"/>
    <property type="match status" value="1"/>
</dbReference>
<dbReference type="SUPFAM" id="SSF90229">
    <property type="entry name" value="CCCH zinc finger"/>
    <property type="match status" value="2"/>
</dbReference>
<dbReference type="GO" id="GO:0043186">
    <property type="term" value="C:P granule"/>
    <property type="evidence" value="ECO:0007669"/>
    <property type="project" value="UniProtKB-ARBA"/>
</dbReference>
<dbReference type="PANTHER" id="PTHR12547:SF18">
    <property type="entry name" value="PROTEIN TIS11"/>
    <property type="match status" value="1"/>
</dbReference>
<feature type="zinc finger region" description="C3H1-type" evidence="5">
    <location>
        <begin position="138"/>
        <end position="165"/>
    </location>
</feature>
<keyword evidence="4 5" id="KW-0862">Zinc</keyword>
<dbReference type="Pfam" id="PF00642">
    <property type="entry name" value="zf-CCCH"/>
    <property type="match status" value="1"/>
</dbReference>
<evidence type="ECO:0000256" key="5">
    <source>
        <dbReference type="PROSITE-ProRule" id="PRU00723"/>
    </source>
</evidence>
<keyword evidence="8" id="KW-1185">Reference proteome</keyword>
<dbReference type="SMART" id="SM00356">
    <property type="entry name" value="ZnF_C3H1"/>
    <property type="match status" value="2"/>
</dbReference>
<keyword evidence="2" id="KW-0677">Repeat</keyword>
<dbReference type="OMA" id="QHNNHES"/>
<dbReference type="GO" id="GO:0003729">
    <property type="term" value="F:mRNA binding"/>
    <property type="evidence" value="ECO:0007669"/>
    <property type="project" value="InterPro"/>
</dbReference>
<proteinExistence type="predicted"/>
<reference evidence="7" key="1">
    <citation type="journal article" date="2020" name="bioRxiv">
        <title>Chromosome-level reference genome of the European wasp spider Argiope bruennichi: a resource for studies on range expansion and evolutionary adaptation.</title>
        <authorList>
            <person name="Sheffer M.M."/>
            <person name="Hoppe A."/>
            <person name="Krehenwinkel H."/>
            <person name="Uhl G."/>
            <person name="Kuss A.W."/>
            <person name="Jensen L."/>
            <person name="Jensen C."/>
            <person name="Gillespie R.G."/>
            <person name="Hoff K.J."/>
            <person name="Prost S."/>
        </authorList>
    </citation>
    <scope>NUCLEOTIDE SEQUENCE</scope>
</reference>
<dbReference type="Pfam" id="PF18345">
    <property type="entry name" value="zf_CCCH_4"/>
    <property type="match status" value="1"/>
</dbReference>
<dbReference type="OrthoDB" id="410307at2759"/>
<evidence type="ECO:0000259" key="6">
    <source>
        <dbReference type="PROSITE" id="PS50103"/>
    </source>
</evidence>
<evidence type="ECO:0000256" key="3">
    <source>
        <dbReference type="ARBA" id="ARBA00022771"/>
    </source>
</evidence>
<evidence type="ECO:0000256" key="1">
    <source>
        <dbReference type="ARBA" id="ARBA00022723"/>
    </source>
</evidence>
<accession>A0A8T0F2G8</accession>
<evidence type="ECO:0000256" key="4">
    <source>
        <dbReference type="ARBA" id="ARBA00022833"/>
    </source>
</evidence>
<dbReference type="Proteomes" id="UP000807504">
    <property type="component" value="Unassembled WGS sequence"/>
</dbReference>
<dbReference type="InterPro" id="IPR036855">
    <property type="entry name" value="Znf_CCCH_sf"/>
</dbReference>
<name>A0A8T0F2G8_ARGBR</name>
<dbReference type="PROSITE" id="PS50103">
    <property type="entry name" value="ZF_C3H1"/>
    <property type="match status" value="2"/>
</dbReference>
<sequence>MENLKKGNYNVYEHASTENNPSAIQGAEGVFSNSVHSQQLPSSFQQARPAHNVNDSEDGETFLEPFVASKHLFDVFEAMNNSKTTFQRLPCFRNITGVPEKYSESRVSLVAQTELSTIPMLPANMQQVSDQVPRICPQFKTMLCFHYLNGNCSFGSRCKFAHGVDELRCRIRHPKYKTRVCVNFINVGWCKYGDRCVFIHPTEVLHNNLTSLRRLD</sequence>
<dbReference type="InterPro" id="IPR000571">
    <property type="entry name" value="Znf_CCCH"/>
</dbReference>
<feature type="zinc finger region" description="C3H1-type" evidence="5">
    <location>
        <begin position="175"/>
        <end position="203"/>
    </location>
</feature>
<reference evidence="7" key="2">
    <citation type="submission" date="2020-06" db="EMBL/GenBank/DDBJ databases">
        <authorList>
            <person name="Sheffer M."/>
        </authorList>
    </citation>
    <scope>NUCLEOTIDE SEQUENCE</scope>
</reference>
<evidence type="ECO:0000313" key="7">
    <source>
        <dbReference type="EMBL" id="KAF8784662.1"/>
    </source>
</evidence>
<feature type="domain" description="C3H1-type" evidence="6">
    <location>
        <begin position="175"/>
        <end position="203"/>
    </location>
</feature>
<dbReference type="EMBL" id="JABXBU010000030">
    <property type="protein sequence ID" value="KAF8784662.1"/>
    <property type="molecule type" value="Genomic_DNA"/>
</dbReference>
<dbReference type="InterPro" id="IPR045877">
    <property type="entry name" value="ZFP36-like"/>
</dbReference>